<keyword evidence="2" id="KW-1133">Transmembrane helix</keyword>
<dbReference type="AlphaFoldDB" id="A0A8H3TQF1"/>
<sequence length="618" mass="67148">MQSSGERQPLLVPPDDSSRTHRYARRKSQRRRSVWTVIGITVASLLLALLLLAAVLFNSFIPTDRDIDVLTEHAVSLHPSPKIQVLNFTRSYTTGFVQISGEAGIDALQVLGIGEDAEQDRGQGAAWWEHLRRIVGRKAIHFAGPLVAELPQAITIYAHGSSKPLLNVTIAGLIDIPLVLRDTINASHDASWLRPFTQEIQIDLLSRTDLVGFATKAWAHGETVVNVVVPRIQARSRHSRGWRRWLRVERENVQITRRIQVPDLPGLPKPTDDLSDFIRLESYTLQTNSNDGDTALRVSAVASAKNPFASVRIDVPLELGFGVLLPTNSSTGAAHGGDLVKMADVVTMPFKLRGQEMLRVHVEGIVNSGGESDDAALSIFLRNYLAGRDNNVTIRGLADFPFAASPDVGRDDDAENSERVPPAWLQGLTPRIHATIAFPAPNPPPKLIESVTIDQMKISERGGKMRASGTVVVRARLPPDLARVRVQIDGVRPDVLIFDGEADGQDSVDPAAPPPFPARAFGRIHPDEYLPAISEPGPIDDDILVVRAPIHDVPLDILQGRDKVLSDFVSKIVFKGSAVAGIAGNAAVTLHVVGIDKSLAVDDLPVRGVVNVGRPRPG</sequence>
<evidence type="ECO:0000256" key="2">
    <source>
        <dbReference type="SAM" id="Phobius"/>
    </source>
</evidence>
<accession>A0A8H3TQF1</accession>
<reference evidence="3" key="1">
    <citation type="submission" date="2020-07" db="EMBL/GenBank/DDBJ databases">
        <title>Draft Genome Sequence of a Deep-Sea Yeast, Naganishia (Cryptococcus) liquefaciens strain N6.</title>
        <authorList>
            <person name="Han Y.W."/>
            <person name="Kajitani R."/>
            <person name="Morimoto H."/>
            <person name="Parhat M."/>
            <person name="Tsubouchi H."/>
            <person name="Bakenova O."/>
            <person name="Ogata M."/>
            <person name="Argunhan B."/>
            <person name="Aoki R."/>
            <person name="Kajiwara S."/>
            <person name="Itoh T."/>
            <person name="Iwasaki H."/>
        </authorList>
    </citation>
    <scope>NUCLEOTIDE SEQUENCE</scope>
    <source>
        <strain evidence="3">N6</strain>
    </source>
</reference>
<keyword evidence="2" id="KW-0812">Transmembrane</keyword>
<dbReference type="EMBL" id="BLZA01000011">
    <property type="protein sequence ID" value="GHJ85310.1"/>
    <property type="molecule type" value="Genomic_DNA"/>
</dbReference>
<dbReference type="OrthoDB" id="10039566at2759"/>
<feature type="region of interest" description="Disordered" evidence="1">
    <location>
        <begin position="1"/>
        <end position="25"/>
    </location>
</feature>
<evidence type="ECO:0000313" key="3">
    <source>
        <dbReference type="EMBL" id="GHJ85310.1"/>
    </source>
</evidence>
<feature type="transmembrane region" description="Helical" evidence="2">
    <location>
        <begin position="34"/>
        <end position="57"/>
    </location>
</feature>
<keyword evidence="2" id="KW-0472">Membrane</keyword>
<proteinExistence type="predicted"/>
<evidence type="ECO:0000313" key="4">
    <source>
        <dbReference type="Proteomes" id="UP000620104"/>
    </source>
</evidence>
<organism evidence="3 4">
    <name type="scientific">Naganishia liquefaciens</name>
    <dbReference type="NCBI Taxonomy" id="104408"/>
    <lineage>
        <taxon>Eukaryota</taxon>
        <taxon>Fungi</taxon>
        <taxon>Dikarya</taxon>
        <taxon>Basidiomycota</taxon>
        <taxon>Agaricomycotina</taxon>
        <taxon>Tremellomycetes</taxon>
        <taxon>Filobasidiales</taxon>
        <taxon>Filobasidiaceae</taxon>
        <taxon>Naganishia</taxon>
    </lineage>
</organism>
<dbReference type="Proteomes" id="UP000620104">
    <property type="component" value="Unassembled WGS sequence"/>
</dbReference>
<name>A0A8H3TQF1_9TREE</name>
<protein>
    <submittedName>
        <fullName evidence="3">Uncharacterized protein</fullName>
    </submittedName>
</protein>
<keyword evidence="4" id="KW-1185">Reference proteome</keyword>
<gene>
    <name evidence="3" type="ORF">NliqN6_1712</name>
</gene>
<comment type="caution">
    <text evidence="3">The sequence shown here is derived from an EMBL/GenBank/DDBJ whole genome shotgun (WGS) entry which is preliminary data.</text>
</comment>
<evidence type="ECO:0000256" key="1">
    <source>
        <dbReference type="SAM" id="MobiDB-lite"/>
    </source>
</evidence>